<gene>
    <name evidence="6" type="ORF">RF007C_06635</name>
</gene>
<comment type="caution">
    <text evidence="6">The sequence shown here is derived from an EMBL/GenBank/DDBJ whole genome shotgun (WGS) entry which is preliminary data.</text>
</comment>
<dbReference type="PRINTS" id="PR00834">
    <property type="entry name" value="PROTEASES2C"/>
</dbReference>
<evidence type="ECO:0000256" key="1">
    <source>
        <dbReference type="ARBA" id="ARBA00022670"/>
    </source>
</evidence>
<dbReference type="InterPro" id="IPR051201">
    <property type="entry name" value="Chloro_Bact_Ser_Proteases"/>
</dbReference>
<feature type="compositionally biased region" description="Basic and acidic residues" evidence="3">
    <location>
        <begin position="1"/>
        <end position="10"/>
    </location>
</feature>
<dbReference type="GO" id="GO:0006508">
    <property type="term" value="P:proteolysis"/>
    <property type="evidence" value="ECO:0007669"/>
    <property type="project" value="UniProtKB-KW"/>
</dbReference>
<organism evidence="6 7">
    <name type="scientific">Ruminococcus flavefaciens 007c</name>
    <dbReference type="NCBI Taxonomy" id="1341157"/>
    <lineage>
        <taxon>Bacteria</taxon>
        <taxon>Bacillati</taxon>
        <taxon>Bacillota</taxon>
        <taxon>Clostridia</taxon>
        <taxon>Eubacteriales</taxon>
        <taxon>Oscillospiraceae</taxon>
        <taxon>Ruminococcus</taxon>
    </lineage>
</organism>
<keyword evidence="4" id="KW-0472">Membrane</keyword>
<protein>
    <recommendedName>
        <fullName evidence="5">PDZ domain-containing protein</fullName>
    </recommendedName>
</protein>
<keyword evidence="4" id="KW-1133">Transmembrane helix</keyword>
<sequence>MSDNYDDKDGFGSNNWRKNDQDYNDYRSDHSSDLNNSNEQFDSGSYTFTSENSQKKSKKRSYTFWKCLAGVLALVIVGAGGVKVIKFLRETRDELAEFSGSTNKTVVNKVDEIKPTENDEKEKMPSLIELASRADAKPLPDIVDSIMPSVVGVASTFEFTPQQSFSIWGWNSQPQPQKARATGTGFIISDDGYIVTNAHVVYDENYNAGEAIEVSVLFSDETEHEANIIAYDPETDIAVLKVNETGLKPAELGDSDELRVGELVIAVGNPLGFDLFGTVTSGIVSALNRKIDINEKKMSLIQTDAAINSGNSGGPLLNSCGQVVGINSAKMSSSYSSNMASVEGLCFAIPMKEAKGIIDDLINYKYVTGRPQIGVYTNDISEAESRYWNIPVGVYVYTVQEGGAAEMAGIQVGDVIIDIEGEAIATHQELQEVINKFKAGDTINITVSRQGKDLKFKVVLQEKKYLSEKQRAFMKDNSRTVEN</sequence>
<dbReference type="Pfam" id="PF13365">
    <property type="entry name" value="Trypsin_2"/>
    <property type="match status" value="1"/>
</dbReference>
<dbReference type="EMBL" id="ATAX01000024">
    <property type="protein sequence ID" value="EWM53733.1"/>
    <property type="molecule type" value="Genomic_DNA"/>
</dbReference>
<dbReference type="RefSeq" id="WP_037299159.1">
    <property type="nucleotide sequence ID" value="NZ_ATAX01000024.1"/>
</dbReference>
<dbReference type="PROSITE" id="PS50106">
    <property type="entry name" value="PDZ"/>
    <property type="match status" value="1"/>
</dbReference>
<accession>W7UIX8</accession>
<feature type="compositionally biased region" description="Basic and acidic residues" evidence="3">
    <location>
        <begin position="17"/>
        <end position="32"/>
    </location>
</feature>
<keyword evidence="1" id="KW-0645">Protease</keyword>
<dbReference type="eggNOG" id="COG0265">
    <property type="taxonomic scope" value="Bacteria"/>
</dbReference>
<keyword evidence="7" id="KW-1185">Reference proteome</keyword>
<dbReference type="InterPro" id="IPR036034">
    <property type="entry name" value="PDZ_sf"/>
</dbReference>
<dbReference type="GO" id="GO:0004252">
    <property type="term" value="F:serine-type endopeptidase activity"/>
    <property type="evidence" value="ECO:0007669"/>
    <property type="project" value="InterPro"/>
</dbReference>
<evidence type="ECO:0000313" key="7">
    <source>
        <dbReference type="Proteomes" id="UP000019365"/>
    </source>
</evidence>
<proteinExistence type="predicted"/>
<dbReference type="SUPFAM" id="SSF50156">
    <property type="entry name" value="PDZ domain-like"/>
    <property type="match status" value="1"/>
</dbReference>
<feature type="compositionally biased region" description="Polar residues" evidence="3">
    <location>
        <begin position="33"/>
        <end position="52"/>
    </location>
</feature>
<dbReference type="Gene3D" id="2.30.42.10">
    <property type="match status" value="1"/>
</dbReference>
<keyword evidence="2" id="KW-0378">Hydrolase</keyword>
<feature type="region of interest" description="Disordered" evidence="3">
    <location>
        <begin position="1"/>
        <end position="52"/>
    </location>
</feature>
<keyword evidence="4" id="KW-0812">Transmembrane</keyword>
<evidence type="ECO:0000256" key="3">
    <source>
        <dbReference type="SAM" id="MobiDB-lite"/>
    </source>
</evidence>
<dbReference type="InterPro" id="IPR009003">
    <property type="entry name" value="Peptidase_S1_PA"/>
</dbReference>
<name>W7UIX8_RUMFL</name>
<dbReference type="OrthoDB" id="9758917at2"/>
<dbReference type="InterPro" id="IPR001478">
    <property type="entry name" value="PDZ"/>
</dbReference>
<dbReference type="PANTHER" id="PTHR43343:SF3">
    <property type="entry name" value="PROTEASE DO-LIKE 8, CHLOROPLASTIC"/>
    <property type="match status" value="1"/>
</dbReference>
<dbReference type="InterPro" id="IPR001940">
    <property type="entry name" value="Peptidase_S1C"/>
</dbReference>
<dbReference type="SMART" id="SM00228">
    <property type="entry name" value="PDZ"/>
    <property type="match status" value="1"/>
</dbReference>
<evidence type="ECO:0000256" key="4">
    <source>
        <dbReference type="SAM" id="Phobius"/>
    </source>
</evidence>
<evidence type="ECO:0000259" key="5">
    <source>
        <dbReference type="PROSITE" id="PS50106"/>
    </source>
</evidence>
<dbReference type="SUPFAM" id="SSF50494">
    <property type="entry name" value="Trypsin-like serine proteases"/>
    <property type="match status" value="1"/>
</dbReference>
<dbReference type="CDD" id="cd06779">
    <property type="entry name" value="cpPDZ_Deg_HtrA-like"/>
    <property type="match status" value="1"/>
</dbReference>
<feature type="transmembrane region" description="Helical" evidence="4">
    <location>
        <begin position="63"/>
        <end position="82"/>
    </location>
</feature>
<evidence type="ECO:0000313" key="6">
    <source>
        <dbReference type="EMBL" id="EWM53733.1"/>
    </source>
</evidence>
<feature type="domain" description="PDZ" evidence="5">
    <location>
        <begin position="361"/>
        <end position="449"/>
    </location>
</feature>
<dbReference type="PANTHER" id="PTHR43343">
    <property type="entry name" value="PEPTIDASE S12"/>
    <property type="match status" value="1"/>
</dbReference>
<evidence type="ECO:0000256" key="2">
    <source>
        <dbReference type="ARBA" id="ARBA00022801"/>
    </source>
</evidence>
<reference evidence="6 7" key="1">
    <citation type="journal article" date="2014" name="PLoS ONE">
        <title>Rumen cellulosomics: divergent fiber-degrading strategies revealed by comparative genome-wide analysis of six ruminococcal strains.</title>
        <authorList>
            <person name="Dassa B."/>
            <person name="Borovok I."/>
            <person name="Ruimy-Israeli V."/>
            <person name="Lamed R."/>
            <person name="Flint H.J."/>
            <person name="Duncan S.H."/>
            <person name="Henrissat B."/>
            <person name="Coutinho P."/>
            <person name="Morrison M."/>
            <person name="Mosoni P."/>
            <person name="Yeoman C.J."/>
            <person name="White B.A."/>
            <person name="Bayer E.A."/>
        </authorList>
    </citation>
    <scope>NUCLEOTIDE SEQUENCE [LARGE SCALE GENOMIC DNA]</scope>
    <source>
        <strain evidence="6 7">007c</strain>
    </source>
</reference>
<dbReference type="Gene3D" id="2.40.10.120">
    <property type="match status" value="1"/>
</dbReference>
<dbReference type="PATRIC" id="fig|1341157.4.peg.1759"/>
<dbReference type="Pfam" id="PF13180">
    <property type="entry name" value="PDZ_2"/>
    <property type="match status" value="1"/>
</dbReference>
<dbReference type="AlphaFoldDB" id="W7UIX8"/>
<dbReference type="Proteomes" id="UP000019365">
    <property type="component" value="Unassembled WGS sequence"/>
</dbReference>